<proteinExistence type="predicted"/>
<accession>A0ACC1WNA7</accession>
<sequence>MDFKHIMAALRQCGRFRSIKQGKSLHCHVIKNGYSQDIFMGNNLLRMYADFAFLDDAQKVFDEISEKNIFTWTTMVSAYTSNKRPDKAIRLYYQMIEYDSVEPNGFMYSAVLKACALAGDLELGRLIHETTTRENLENDTVLMNTLLDMYVKCGSLSDAKNVFDKFKFSSANTMSWNTIILGYCKKGLMEEAVNLFRQMPTRDDVSWNIIIAGFADNGSLQALEFMLMMHKEDLRFNDFTLPCSLKACSYHNLLRMGKQIHCYVVKSGFECSCFTLSALVDMYSNCNVLSEAVKLFGQYSSWNAFYYHNISLWNSMLSGYVVNEQNEAAVSLLSQILSSGMSIDSYTFSSALKVCINLLNSRLALQVHGLLVTSGYELDYVVGSILTDLYAKLGNFKSAFGLFHRLPKKEIVAWSGLIMGCAKMGLNSLAYSLFRDMVNLDLEVDQFIISSVLKVCSSLASLQRGKQVHAFCVKRGFETEDVAVTSLVDMYLKCGEIDDALALFSFMPERDIVSWTGIIVGCGQNGRVQDAIAFFHKMLQSGLKPNEVTFLGVLSACRHAGLVEDAWTIFKSMKSKHGLEPHFEHYYCMVDLLGQAGCFKEAEKLIGDMPFKPDKTIWTSMLKACGMHKNTELVSAIAEHLLAASPEDPSVYVMLSNVYATLGMWHSLDKVRKAGKRLGMKEAGMSWIEVSN</sequence>
<dbReference type="Proteomes" id="UP001164539">
    <property type="component" value="Chromosome 14"/>
</dbReference>
<keyword evidence="2" id="KW-1185">Reference proteome</keyword>
<organism evidence="1 2">
    <name type="scientific">Melia azedarach</name>
    <name type="common">Chinaberry tree</name>
    <dbReference type="NCBI Taxonomy" id="155640"/>
    <lineage>
        <taxon>Eukaryota</taxon>
        <taxon>Viridiplantae</taxon>
        <taxon>Streptophyta</taxon>
        <taxon>Embryophyta</taxon>
        <taxon>Tracheophyta</taxon>
        <taxon>Spermatophyta</taxon>
        <taxon>Magnoliopsida</taxon>
        <taxon>eudicotyledons</taxon>
        <taxon>Gunneridae</taxon>
        <taxon>Pentapetalae</taxon>
        <taxon>rosids</taxon>
        <taxon>malvids</taxon>
        <taxon>Sapindales</taxon>
        <taxon>Meliaceae</taxon>
        <taxon>Melia</taxon>
    </lineage>
</organism>
<comment type="caution">
    <text evidence="1">The sequence shown here is derived from an EMBL/GenBank/DDBJ whole genome shotgun (WGS) entry which is preliminary data.</text>
</comment>
<protein>
    <submittedName>
        <fullName evidence="1">Pentatricopeptide repeat-containing protein</fullName>
    </submittedName>
</protein>
<name>A0ACC1WNA7_MELAZ</name>
<reference evidence="1 2" key="1">
    <citation type="journal article" date="2023" name="Science">
        <title>Complex scaffold remodeling in plant triterpene biosynthesis.</title>
        <authorList>
            <person name="De La Pena R."/>
            <person name="Hodgson H."/>
            <person name="Liu J.C."/>
            <person name="Stephenson M.J."/>
            <person name="Martin A.C."/>
            <person name="Owen C."/>
            <person name="Harkess A."/>
            <person name="Leebens-Mack J."/>
            <person name="Jimenez L.E."/>
            <person name="Osbourn A."/>
            <person name="Sattely E.S."/>
        </authorList>
    </citation>
    <scope>NUCLEOTIDE SEQUENCE [LARGE SCALE GENOMIC DNA]</scope>
    <source>
        <strain evidence="2">cv. JPN11</strain>
        <tissue evidence="1">Leaf</tissue>
    </source>
</reference>
<dbReference type="EMBL" id="CM051407">
    <property type="protein sequence ID" value="KAJ4700617.1"/>
    <property type="molecule type" value="Genomic_DNA"/>
</dbReference>
<evidence type="ECO:0000313" key="2">
    <source>
        <dbReference type="Proteomes" id="UP001164539"/>
    </source>
</evidence>
<evidence type="ECO:0000313" key="1">
    <source>
        <dbReference type="EMBL" id="KAJ4700617.1"/>
    </source>
</evidence>
<gene>
    <name evidence="1" type="ORF">OWV82_023968</name>
</gene>